<name>A0ABD0YD98_9HEMI</name>
<feature type="region of interest" description="Disordered" evidence="1">
    <location>
        <begin position="110"/>
        <end position="183"/>
    </location>
</feature>
<proteinExistence type="predicted"/>
<organism evidence="2 3">
    <name type="scientific">Ranatra chinensis</name>
    <dbReference type="NCBI Taxonomy" id="642074"/>
    <lineage>
        <taxon>Eukaryota</taxon>
        <taxon>Metazoa</taxon>
        <taxon>Ecdysozoa</taxon>
        <taxon>Arthropoda</taxon>
        <taxon>Hexapoda</taxon>
        <taxon>Insecta</taxon>
        <taxon>Pterygota</taxon>
        <taxon>Neoptera</taxon>
        <taxon>Paraneoptera</taxon>
        <taxon>Hemiptera</taxon>
        <taxon>Heteroptera</taxon>
        <taxon>Panheteroptera</taxon>
        <taxon>Nepomorpha</taxon>
        <taxon>Nepidae</taxon>
        <taxon>Ranatrinae</taxon>
        <taxon>Ranatra</taxon>
    </lineage>
</organism>
<gene>
    <name evidence="2" type="ORF">AAG570_013809</name>
</gene>
<feature type="compositionally biased region" description="Basic and acidic residues" evidence="1">
    <location>
        <begin position="144"/>
        <end position="154"/>
    </location>
</feature>
<protein>
    <submittedName>
        <fullName evidence="2">Uncharacterized protein</fullName>
    </submittedName>
</protein>
<reference evidence="2 3" key="1">
    <citation type="submission" date="2024-07" db="EMBL/GenBank/DDBJ databases">
        <title>Chromosome-level genome assembly of the water stick insect Ranatra chinensis (Heteroptera: Nepidae).</title>
        <authorList>
            <person name="Liu X."/>
        </authorList>
    </citation>
    <scope>NUCLEOTIDE SEQUENCE [LARGE SCALE GENOMIC DNA]</scope>
    <source>
        <strain evidence="2">Cailab_2021Rc</strain>
        <tissue evidence="2">Muscle</tissue>
    </source>
</reference>
<accession>A0ABD0YD98</accession>
<feature type="compositionally biased region" description="Basic residues" evidence="1">
    <location>
        <begin position="155"/>
        <end position="165"/>
    </location>
</feature>
<comment type="caution">
    <text evidence="2">The sequence shown here is derived from an EMBL/GenBank/DDBJ whole genome shotgun (WGS) entry which is preliminary data.</text>
</comment>
<keyword evidence="3" id="KW-1185">Reference proteome</keyword>
<evidence type="ECO:0000313" key="2">
    <source>
        <dbReference type="EMBL" id="KAL1129280.1"/>
    </source>
</evidence>
<evidence type="ECO:0000313" key="3">
    <source>
        <dbReference type="Proteomes" id="UP001558652"/>
    </source>
</evidence>
<dbReference type="EMBL" id="JBFDAA010000009">
    <property type="protein sequence ID" value="KAL1129280.1"/>
    <property type="molecule type" value="Genomic_DNA"/>
</dbReference>
<evidence type="ECO:0000256" key="1">
    <source>
        <dbReference type="SAM" id="MobiDB-lite"/>
    </source>
</evidence>
<dbReference type="AlphaFoldDB" id="A0ABD0YD98"/>
<sequence length="238" mass="26627">MASERRNMYEKNTSLSVYFMVEDGLSSEWFGPGYCVTQKIDGHGNFAFKLAGLRNEGNCGCGVSETVGHVPLDTHGNLRAEHVRNVAIKSRLLSVETVWSIQTDWINTKRTGGGRRRADTRVTKAAMARRPPPPIRVDLQPIVDTRHEEVEEHRVHRVKGRRHTRPRSEPDSVLPSTGGRRCGGRRREWPHLCGGGGDFLQDSLSWPVAAPTLPSSYPPLAAPEIALRFLHDTTPHFH</sequence>
<dbReference type="Proteomes" id="UP001558652">
    <property type="component" value="Unassembled WGS sequence"/>
</dbReference>